<keyword evidence="2" id="KW-1185">Reference proteome</keyword>
<accession>A0A4V6A6N6</accession>
<organism evidence="1 2">
    <name type="scientific">Steinernema carpocapsae</name>
    <name type="common">Entomopathogenic nematode</name>
    <dbReference type="NCBI Taxonomy" id="34508"/>
    <lineage>
        <taxon>Eukaryota</taxon>
        <taxon>Metazoa</taxon>
        <taxon>Ecdysozoa</taxon>
        <taxon>Nematoda</taxon>
        <taxon>Chromadorea</taxon>
        <taxon>Rhabditida</taxon>
        <taxon>Tylenchina</taxon>
        <taxon>Panagrolaimomorpha</taxon>
        <taxon>Strongyloidoidea</taxon>
        <taxon>Steinernematidae</taxon>
        <taxon>Steinernema</taxon>
    </lineage>
</organism>
<reference evidence="1 2" key="1">
    <citation type="journal article" date="2015" name="Genome Biol.">
        <title>Comparative genomics of Steinernema reveals deeply conserved gene regulatory networks.</title>
        <authorList>
            <person name="Dillman A.R."/>
            <person name="Macchietto M."/>
            <person name="Porter C.F."/>
            <person name="Rogers A."/>
            <person name="Williams B."/>
            <person name="Antoshechkin I."/>
            <person name="Lee M.M."/>
            <person name="Goodwin Z."/>
            <person name="Lu X."/>
            <person name="Lewis E.E."/>
            <person name="Goodrich-Blair H."/>
            <person name="Stock S.P."/>
            <person name="Adams B.J."/>
            <person name="Sternberg P.W."/>
            <person name="Mortazavi A."/>
        </authorList>
    </citation>
    <scope>NUCLEOTIDE SEQUENCE [LARGE SCALE GENOMIC DNA]</scope>
    <source>
        <strain evidence="1 2">ALL</strain>
    </source>
</reference>
<dbReference type="EMBL" id="AZBU02000002">
    <property type="protein sequence ID" value="TKR95075.1"/>
    <property type="molecule type" value="Genomic_DNA"/>
</dbReference>
<name>A0A4V6A6N6_STECR</name>
<protein>
    <submittedName>
        <fullName evidence="1">Uncharacterized protein</fullName>
    </submittedName>
</protein>
<evidence type="ECO:0000313" key="1">
    <source>
        <dbReference type="EMBL" id="TKR95075.1"/>
    </source>
</evidence>
<dbReference type="Proteomes" id="UP000298663">
    <property type="component" value="Unassembled WGS sequence"/>
</dbReference>
<gene>
    <name evidence="1" type="ORF">L596_009291</name>
</gene>
<evidence type="ECO:0000313" key="2">
    <source>
        <dbReference type="Proteomes" id="UP000298663"/>
    </source>
</evidence>
<dbReference type="AlphaFoldDB" id="A0A4V6A6N6"/>
<reference evidence="1 2" key="2">
    <citation type="journal article" date="2019" name="G3 (Bethesda)">
        <title>Hybrid Assembly of the Genome of the Entomopathogenic Nematode Steinernema carpocapsae Identifies the X-Chromosome.</title>
        <authorList>
            <person name="Serra L."/>
            <person name="Macchietto M."/>
            <person name="Macias-Munoz A."/>
            <person name="McGill C.J."/>
            <person name="Rodriguez I.M."/>
            <person name="Rodriguez B."/>
            <person name="Murad R."/>
            <person name="Mortazavi A."/>
        </authorList>
    </citation>
    <scope>NUCLEOTIDE SEQUENCE [LARGE SCALE GENOMIC DNA]</scope>
    <source>
        <strain evidence="1 2">ALL</strain>
    </source>
</reference>
<proteinExistence type="predicted"/>
<sequence>MPGLKCPIPSHALTPADAGPFRSISAVAKVHGEVKMMEGSVTYECRHFERNETFSLCLPLLLRRVILKNEGNGWEGGMKEGIFLFLATPQSRSQSMS</sequence>
<comment type="caution">
    <text evidence="1">The sequence shown here is derived from an EMBL/GenBank/DDBJ whole genome shotgun (WGS) entry which is preliminary data.</text>
</comment>